<dbReference type="PANTHER" id="PTHR42747:SF4">
    <property type="entry name" value="BLR1330 PROTEIN"/>
    <property type="match status" value="1"/>
</dbReference>
<evidence type="ECO:0000256" key="1">
    <source>
        <dbReference type="ARBA" id="ARBA00009881"/>
    </source>
</evidence>
<sequence length="313" mass="32253">MSAAQESAGGGNSRVAWLESLRAPVVAAPMFLVTSPAIVTASCRVGIAAVIPALNAESTQQLDAWLGEIRKSLAETRSTATRAWGVNLIGHATNKRFNEDLAVVVAHKAPLVVSSVGSPRDIVAAVHEYGGAVFSDVIHIEHARKAAQAGVDGLVLICAGAGGNTGWINPFAFLKEVRTFFKGVIAVAGGITDGAQVRALQSLGADLAYIGTPFIATAESDAGQAYKEAVAASALSDIVLSNALSGLPANVMKVSLQRMGVTGRNSRQLDVTGWGRSVAWSAGHGIGAVSAIESCEQLVSRLVLEYEVAVKAG</sequence>
<dbReference type="EC" id="1.13.12.-" evidence="6"/>
<keyword evidence="2" id="KW-0285">Flavoprotein</keyword>
<dbReference type="InterPro" id="IPR013785">
    <property type="entry name" value="Aldolase_TIM"/>
</dbReference>
<dbReference type="SUPFAM" id="SSF51412">
    <property type="entry name" value="Inosine monophosphate dehydrogenase (IMPDH)"/>
    <property type="match status" value="1"/>
</dbReference>
<evidence type="ECO:0000256" key="3">
    <source>
        <dbReference type="ARBA" id="ARBA00022643"/>
    </source>
</evidence>
<evidence type="ECO:0000256" key="2">
    <source>
        <dbReference type="ARBA" id="ARBA00022630"/>
    </source>
</evidence>
<keyword evidence="4 6" id="KW-0560">Oxidoreductase</keyword>
<comment type="similarity">
    <text evidence="1">Belongs to the nitronate monooxygenase family. NMO class I subfamily.</text>
</comment>
<dbReference type="Pfam" id="PF03060">
    <property type="entry name" value="NMO"/>
    <property type="match status" value="1"/>
</dbReference>
<keyword evidence="7" id="KW-1185">Reference proteome</keyword>
<dbReference type="Proteomes" id="UP001363010">
    <property type="component" value="Unassembled WGS sequence"/>
</dbReference>
<keyword evidence="5 6" id="KW-0503">Monooxygenase</keyword>
<dbReference type="Gene3D" id="3.20.20.70">
    <property type="entry name" value="Aldolase class I"/>
    <property type="match status" value="1"/>
</dbReference>
<dbReference type="CDD" id="cd04730">
    <property type="entry name" value="NPD_like"/>
    <property type="match status" value="1"/>
</dbReference>
<dbReference type="InterPro" id="IPR004136">
    <property type="entry name" value="NMO"/>
</dbReference>
<dbReference type="RefSeq" id="WP_340365517.1">
    <property type="nucleotide sequence ID" value="NZ_JBBKZV010000014.1"/>
</dbReference>
<name>A0ABU8W359_9BURK</name>
<gene>
    <name evidence="6" type="ORF">WKW80_21040</name>
</gene>
<dbReference type="PANTHER" id="PTHR42747">
    <property type="entry name" value="NITRONATE MONOOXYGENASE-RELATED"/>
    <property type="match status" value="1"/>
</dbReference>
<dbReference type="GO" id="GO:0004497">
    <property type="term" value="F:monooxygenase activity"/>
    <property type="evidence" value="ECO:0007669"/>
    <property type="project" value="UniProtKB-KW"/>
</dbReference>
<organism evidence="6 7">
    <name type="scientific">Variovorax humicola</name>
    <dbReference type="NCBI Taxonomy" id="1769758"/>
    <lineage>
        <taxon>Bacteria</taxon>
        <taxon>Pseudomonadati</taxon>
        <taxon>Pseudomonadota</taxon>
        <taxon>Betaproteobacteria</taxon>
        <taxon>Burkholderiales</taxon>
        <taxon>Comamonadaceae</taxon>
        <taxon>Variovorax</taxon>
    </lineage>
</organism>
<protein>
    <submittedName>
        <fullName evidence="6">Nitronate monooxygenase</fullName>
        <ecNumber evidence="6">1.13.12.-</ecNumber>
    </submittedName>
</protein>
<evidence type="ECO:0000256" key="4">
    <source>
        <dbReference type="ARBA" id="ARBA00023002"/>
    </source>
</evidence>
<dbReference type="EMBL" id="JBBKZV010000014">
    <property type="protein sequence ID" value="MEJ8824492.1"/>
    <property type="molecule type" value="Genomic_DNA"/>
</dbReference>
<evidence type="ECO:0000256" key="5">
    <source>
        <dbReference type="ARBA" id="ARBA00023033"/>
    </source>
</evidence>
<keyword evidence="3" id="KW-0288">FMN</keyword>
<evidence type="ECO:0000313" key="7">
    <source>
        <dbReference type="Proteomes" id="UP001363010"/>
    </source>
</evidence>
<comment type="caution">
    <text evidence="6">The sequence shown here is derived from an EMBL/GenBank/DDBJ whole genome shotgun (WGS) entry which is preliminary data.</text>
</comment>
<reference evidence="6 7" key="1">
    <citation type="submission" date="2024-03" db="EMBL/GenBank/DDBJ databases">
        <title>Novel species of the genus Variovorax.</title>
        <authorList>
            <person name="Liu Q."/>
            <person name="Xin Y.-H."/>
        </authorList>
    </citation>
    <scope>NUCLEOTIDE SEQUENCE [LARGE SCALE GENOMIC DNA]</scope>
    <source>
        <strain evidence="6 7">KACC 18501</strain>
    </source>
</reference>
<accession>A0ABU8W359</accession>
<proteinExistence type="inferred from homology"/>
<evidence type="ECO:0000313" key="6">
    <source>
        <dbReference type="EMBL" id="MEJ8824492.1"/>
    </source>
</evidence>